<evidence type="ECO:0000313" key="3">
    <source>
        <dbReference type="EMBL" id="MBD4337290.1"/>
    </source>
</evidence>
<dbReference type="SUPFAM" id="SSF47598">
    <property type="entry name" value="Ribbon-helix-helix"/>
    <property type="match status" value="1"/>
</dbReference>
<dbReference type="Proteomes" id="UP000653002">
    <property type="component" value="Unassembled WGS sequence"/>
</dbReference>
<reference evidence="2 4" key="1">
    <citation type="submission" date="2014-09" db="EMBL/GenBank/DDBJ databases">
        <authorList>
            <person name="Regsiter A."/>
        </authorList>
    </citation>
    <scope>NUCLEOTIDE SEQUENCE [LARGE SCALE GENOMIC DNA]</scope>
</reference>
<evidence type="ECO:0000313" key="4">
    <source>
        <dbReference type="Proteomes" id="UP000052230"/>
    </source>
</evidence>
<dbReference type="KEGG" id="xcr:J163_04447"/>
<dbReference type="InterPro" id="IPR013321">
    <property type="entry name" value="Arc_rbn_hlx_hlx"/>
</dbReference>
<keyword evidence="3" id="KW-0238">DNA-binding</keyword>
<protein>
    <submittedName>
        <fullName evidence="3">Arc family DNA-binding protein</fullName>
    </submittedName>
    <submittedName>
        <fullName evidence="2">Putative plasmid stability protein y4jJ</fullName>
    </submittedName>
</protein>
<proteinExistence type="predicted"/>
<dbReference type="RefSeq" id="WP_005916676.1">
    <property type="nucleotide sequence ID" value="NZ_CAVLHM010000026.1"/>
</dbReference>
<feature type="domain" description="Antitoxin FitA-like ribbon-helix-helix" evidence="1">
    <location>
        <begin position="2"/>
        <end position="40"/>
    </location>
</feature>
<dbReference type="Gene3D" id="1.10.1220.10">
    <property type="entry name" value="Met repressor-like"/>
    <property type="match status" value="1"/>
</dbReference>
<dbReference type="GeneID" id="66913291"/>
<evidence type="ECO:0000313" key="2">
    <source>
        <dbReference type="EMBL" id="CEG19298.1"/>
    </source>
</evidence>
<dbReference type="KEGG" id="xcw:J162_04452"/>
<gene>
    <name evidence="3" type="ORF">GUH15_14735</name>
    <name evidence="2" type="ORF">XAC3562_980029</name>
</gene>
<dbReference type="GO" id="GO:0006355">
    <property type="term" value="P:regulation of DNA-templated transcription"/>
    <property type="evidence" value="ECO:0007669"/>
    <property type="project" value="InterPro"/>
</dbReference>
<dbReference type="Proteomes" id="UP000052230">
    <property type="component" value="Unassembled WGS sequence"/>
</dbReference>
<evidence type="ECO:0000259" key="1">
    <source>
        <dbReference type="Pfam" id="PF22513"/>
    </source>
</evidence>
<reference evidence="3" key="2">
    <citation type="submission" date="2020-01" db="EMBL/GenBank/DDBJ databases">
        <authorList>
            <person name="Richard D."/>
        </authorList>
    </citation>
    <scope>NUCLEOTIDE SEQUENCE</scope>
    <source>
        <strain evidence="3">JP541</strain>
    </source>
</reference>
<sequence length="84" mass="8997">MPSFTVRNIPDDVHRAIRARAALHGRSTEAEIRAILELAAKPADRVKLGSLLVSIGRDAGLTAKEANAFDKLRGKAAIKPIGLK</sequence>
<dbReference type="KEGG" id="xcu:J159_04446"/>
<dbReference type="KEGG" id="xcn:J169_04494"/>
<dbReference type="GO" id="GO:0003677">
    <property type="term" value="F:DNA binding"/>
    <property type="evidence" value="ECO:0007669"/>
    <property type="project" value="UniProtKB-KW"/>
</dbReference>
<dbReference type="OMA" id="CIMPVIT"/>
<dbReference type="EMBL" id="CCXZ01000197">
    <property type="protein sequence ID" value="CEG19298.1"/>
    <property type="molecule type" value="Genomic_DNA"/>
</dbReference>
<organism evidence="2 4">
    <name type="scientific">Xanthomonas citri pv. citri</name>
    <dbReference type="NCBI Taxonomy" id="611301"/>
    <lineage>
        <taxon>Bacteria</taxon>
        <taxon>Pseudomonadati</taxon>
        <taxon>Pseudomonadota</taxon>
        <taxon>Gammaproteobacteria</taxon>
        <taxon>Lysobacterales</taxon>
        <taxon>Lysobacteraceae</taxon>
        <taxon>Xanthomonas</taxon>
    </lineage>
</organism>
<accession>A0A0U5FLF3</accession>
<dbReference type="InterPro" id="IPR010985">
    <property type="entry name" value="Ribbon_hlx_hlx"/>
</dbReference>
<dbReference type="KEGG" id="xcm:J164_04447"/>
<dbReference type="KEGG" id="xcf:J172_04487"/>
<dbReference type="Pfam" id="PF22513">
    <property type="entry name" value="FitA-like_RHH"/>
    <property type="match status" value="1"/>
</dbReference>
<dbReference type="InterPro" id="IPR053853">
    <property type="entry name" value="FitA-like_RHH"/>
</dbReference>
<dbReference type="EMBL" id="JAABFR010001205">
    <property type="protein sequence ID" value="MBD4337290.1"/>
    <property type="molecule type" value="Genomic_DNA"/>
</dbReference>
<name>A0A0U5FLF3_XANCI</name>
<dbReference type="AlphaFoldDB" id="A0A0U5FLF3"/>
<keyword evidence="4" id="KW-1185">Reference proteome</keyword>
<comment type="caution">
    <text evidence="2">The sequence shown here is derived from an EMBL/GenBank/DDBJ whole genome shotgun (WGS) entry which is preliminary data.</text>
</comment>
<dbReference type="PATRIC" id="fig|434928.28.peg.4644"/>